<reference evidence="1 2" key="1">
    <citation type="submission" date="2016-07" db="EMBL/GenBank/DDBJ databases">
        <title>Pervasive Adenine N6-methylation of Active Genes in Fungi.</title>
        <authorList>
            <consortium name="DOE Joint Genome Institute"/>
            <person name="Mondo S.J."/>
            <person name="Dannebaum R.O."/>
            <person name="Kuo R.C."/>
            <person name="Labutti K."/>
            <person name="Haridas S."/>
            <person name="Kuo A."/>
            <person name="Salamov A."/>
            <person name="Ahrendt S.R."/>
            <person name="Lipzen A."/>
            <person name="Sullivan W."/>
            <person name="Andreopoulos W.B."/>
            <person name="Clum A."/>
            <person name="Lindquist E."/>
            <person name="Daum C."/>
            <person name="Ramamoorthy G.K."/>
            <person name="Gryganskyi A."/>
            <person name="Culley D."/>
            <person name="Magnuson J.K."/>
            <person name="James T.Y."/>
            <person name="O'Malley M.A."/>
            <person name="Stajich J.E."/>
            <person name="Spatafora J.W."/>
            <person name="Visel A."/>
            <person name="Grigoriev I.V."/>
        </authorList>
    </citation>
    <scope>NUCLEOTIDE SEQUENCE [LARGE SCALE GENOMIC DNA]</scope>
    <source>
        <strain evidence="1 2">68-887.2</strain>
    </source>
</reference>
<protein>
    <submittedName>
        <fullName evidence="1">Uncharacterized protein</fullName>
    </submittedName>
</protein>
<evidence type="ECO:0000313" key="1">
    <source>
        <dbReference type="EMBL" id="ORY28320.1"/>
    </source>
</evidence>
<organism evidence="1 2">
    <name type="scientific">Naematelia encephala</name>
    <dbReference type="NCBI Taxonomy" id="71784"/>
    <lineage>
        <taxon>Eukaryota</taxon>
        <taxon>Fungi</taxon>
        <taxon>Dikarya</taxon>
        <taxon>Basidiomycota</taxon>
        <taxon>Agaricomycotina</taxon>
        <taxon>Tremellomycetes</taxon>
        <taxon>Tremellales</taxon>
        <taxon>Naemateliaceae</taxon>
        <taxon>Naematelia</taxon>
    </lineage>
</organism>
<comment type="caution">
    <text evidence="1">The sequence shown here is derived from an EMBL/GenBank/DDBJ whole genome shotgun (WGS) entry which is preliminary data.</text>
</comment>
<dbReference type="Proteomes" id="UP000193986">
    <property type="component" value="Unassembled WGS sequence"/>
</dbReference>
<accession>A0A1Y2B190</accession>
<sequence length="156" mass="17392">LDDLPISAYAPQYFCAHHRLSPTLHQVPRNAHYLSLHTKSCQSPNPPRPESQSIPESSQVSISLLNGIRRMKAGKTGLRLYGSTPTGSTEHIGIIRWRRINKSAFSALRPQSHLLSMGPMNGCAMISRMQAKQQMENPCHRTILLGTRSQVELALQ</sequence>
<proteinExistence type="predicted"/>
<dbReference type="AlphaFoldDB" id="A0A1Y2B190"/>
<evidence type="ECO:0000313" key="2">
    <source>
        <dbReference type="Proteomes" id="UP000193986"/>
    </source>
</evidence>
<gene>
    <name evidence="1" type="ORF">BCR39DRAFT_576615</name>
</gene>
<feature type="non-terminal residue" evidence="1">
    <location>
        <position position="1"/>
    </location>
</feature>
<name>A0A1Y2B190_9TREE</name>
<dbReference type="InParanoid" id="A0A1Y2B190"/>
<dbReference type="EMBL" id="MCFC01000032">
    <property type="protein sequence ID" value="ORY28320.1"/>
    <property type="molecule type" value="Genomic_DNA"/>
</dbReference>
<keyword evidence="2" id="KW-1185">Reference proteome</keyword>